<dbReference type="AlphaFoldDB" id="A0A4R4SXC6"/>
<evidence type="ECO:0000256" key="1">
    <source>
        <dbReference type="SAM" id="MobiDB-lite"/>
    </source>
</evidence>
<dbReference type="EMBL" id="SMKI01000419">
    <property type="protein sequence ID" value="TDC67514.1"/>
    <property type="molecule type" value="Genomic_DNA"/>
</dbReference>
<reference evidence="2 3" key="1">
    <citation type="submission" date="2019-03" db="EMBL/GenBank/DDBJ databases">
        <title>Draft genome sequences of novel Actinobacteria.</title>
        <authorList>
            <person name="Sahin N."/>
            <person name="Ay H."/>
            <person name="Saygin H."/>
        </authorList>
    </citation>
    <scope>NUCLEOTIDE SEQUENCE [LARGE SCALE GENOMIC DNA]</scope>
    <source>
        <strain evidence="2 3">DSM 41900</strain>
    </source>
</reference>
<sequence length="396" mass="40557">MGVRAALRRRAVARPAVLLAAVPGGTPSRLAVERAVRAAGWPLVEGPAAADLLVVAGRPAPGAAGWWDELYDRLPGPRARVSVAEPEHAARALSAGRDLLRAAGGAAARPARPSGRHGGPGPGGPVVAGPVVAGPVSDHLPLAERGDDRDGLRLDVLRLPLGPVLLDWPAGLVLRLALQGDVVVSATMDPPSPAPAAGGPPFWDEPWLRAARGEPVARAAAARRLCAAHLDSVGRLLGVAGWAALAGSAHRLRDGLLTGADPAAVRRGARSLVRRGERSLTARWMLRGLGRLPTALARRAGVTGPALAAGGDAYDRFRCWLAEIERSAGLLTAPGLLGAGERVGPRGRLGGGRPPSAALLDVLPRLVEGSEFGAARLVVASLDPDLDELSRAAAHG</sequence>
<dbReference type="Proteomes" id="UP000295345">
    <property type="component" value="Unassembled WGS sequence"/>
</dbReference>
<protein>
    <submittedName>
        <fullName evidence="2">Uncharacterized protein</fullName>
    </submittedName>
</protein>
<feature type="compositionally biased region" description="Low complexity" evidence="1">
    <location>
        <begin position="104"/>
        <end position="113"/>
    </location>
</feature>
<dbReference type="OrthoDB" id="3373298at2"/>
<accession>A0A4R4SXC6</accession>
<feature type="region of interest" description="Disordered" evidence="1">
    <location>
        <begin position="104"/>
        <end position="131"/>
    </location>
</feature>
<feature type="compositionally biased region" description="Gly residues" evidence="1">
    <location>
        <begin position="116"/>
        <end position="126"/>
    </location>
</feature>
<evidence type="ECO:0000313" key="2">
    <source>
        <dbReference type="EMBL" id="TDC67514.1"/>
    </source>
</evidence>
<evidence type="ECO:0000313" key="3">
    <source>
        <dbReference type="Proteomes" id="UP000295345"/>
    </source>
</evidence>
<comment type="caution">
    <text evidence="2">The sequence shown here is derived from an EMBL/GenBank/DDBJ whole genome shotgun (WGS) entry which is preliminary data.</text>
</comment>
<gene>
    <name evidence="2" type="ORF">E1283_28795</name>
</gene>
<keyword evidence="3" id="KW-1185">Reference proteome</keyword>
<dbReference type="RefSeq" id="WP_132821101.1">
    <property type="nucleotide sequence ID" value="NZ_SMKI01000419.1"/>
</dbReference>
<organism evidence="2 3">
    <name type="scientific">Streptomyces hainanensis</name>
    <dbReference type="NCBI Taxonomy" id="402648"/>
    <lineage>
        <taxon>Bacteria</taxon>
        <taxon>Bacillati</taxon>
        <taxon>Actinomycetota</taxon>
        <taxon>Actinomycetes</taxon>
        <taxon>Kitasatosporales</taxon>
        <taxon>Streptomycetaceae</taxon>
        <taxon>Streptomyces</taxon>
    </lineage>
</organism>
<proteinExistence type="predicted"/>
<name>A0A4R4SXC6_9ACTN</name>